<keyword evidence="4" id="KW-0564">Palmitate</keyword>
<feature type="chain" id="PRO_5045759157" description="Outer membrane protein assembly factor BamE" evidence="6">
    <location>
        <begin position="23"/>
        <end position="177"/>
    </location>
</feature>
<proteinExistence type="inferred from homology"/>
<dbReference type="Proteomes" id="UP001202134">
    <property type="component" value="Unassembled WGS sequence"/>
</dbReference>
<dbReference type="Pfam" id="PF04355">
    <property type="entry name" value="BamE"/>
    <property type="match status" value="1"/>
</dbReference>
<reference evidence="8 9" key="1">
    <citation type="submission" date="2022-01" db="EMBL/GenBank/DDBJ databases">
        <title>Whole genome-based taxonomy of the Shewanellaceae.</title>
        <authorList>
            <person name="Martin-Rodriguez A.J."/>
        </authorList>
    </citation>
    <scope>NUCLEOTIDE SEQUENCE [LARGE SCALE GENOMIC DNA]</scope>
    <source>
        <strain evidence="8 9">DSM 24955</strain>
    </source>
</reference>
<dbReference type="InterPro" id="IPR026592">
    <property type="entry name" value="BamE"/>
</dbReference>
<dbReference type="PANTHER" id="PTHR37482:SF1">
    <property type="entry name" value="OUTER MEMBRANE PROTEIN ASSEMBLY FACTOR BAME"/>
    <property type="match status" value="1"/>
</dbReference>
<evidence type="ECO:0000256" key="4">
    <source>
        <dbReference type="HAMAP-Rule" id="MF_00925"/>
    </source>
</evidence>
<comment type="subcellular location">
    <subcellularLocation>
        <location evidence="4">Cell outer membrane</location>
        <topology evidence="4">Lipid-anchor</topology>
    </subcellularLocation>
</comment>
<dbReference type="HAMAP" id="MF_00925">
    <property type="entry name" value="OM_assembly_BamE"/>
    <property type="match status" value="1"/>
</dbReference>
<gene>
    <name evidence="4 8" type="primary">bamE</name>
    <name evidence="8" type="ORF">L2737_05165</name>
</gene>
<dbReference type="InterPro" id="IPR007450">
    <property type="entry name" value="BamE_dom"/>
</dbReference>
<dbReference type="InterPro" id="IPR037873">
    <property type="entry name" value="BamE-like"/>
</dbReference>
<comment type="caution">
    <text evidence="8">The sequence shown here is derived from an EMBL/GenBank/DDBJ whole genome shotgun (WGS) entry which is preliminary data.</text>
</comment>
<protein>
    <recommendedName>
        <fullName evidence="4">Outer membrane protein assembly factor BamE</fullName>
    </recommendedName>
</protein>
<feature type="domain" description="Outer membrane protein assembly factor BamE" evidence="7">
    <location>
        <begin position="38"/>
        <end position="107"/>
    </location>
</feature>
<evidence type="ECO:0000313" key="8">
    <source>
        <dbReference type="EMBL" id="MCL1044717.1"/>
    </source>
</evidence>
<keyword evidence="4" id="KW-0449">Lipoprotein</keyword>
<evidence type="ECO:0000256" key="3">
    <source>
        <dbReference type="ARBA" id="ARBA00023237"/>
    </source>
</evidence>
<comment type="function">
    <text evidence="4">Part of the outer membrane protein assembly complex, which is involved in assembly and insertion of beta-barrel proteins into the outer membrane.</text>
</comment>
<evidence type="ECO:0000256" key="6">
    <source>
        <dbReference type="SAM" id="SignalP"/>
    </source>
</evidence>
<evidence type="ECO:0000313" key="9">
    <source>
        <dbReference type="Proteomes" id="UP001202134"/>
    </source>
</evidence>
<dbReference type="PANTHER" id="PTHR37482">
    <property type="entry name" value="OUTER MEMBRANE PROTEIN ASSEMBLY FACTOR BAME"/>
    <property type="match status" value="1"/>
</dbReference>
<feature type="compositionally biased region" description="Basic and acidic residues" evidence="5">
    <location>
        <begin position="144"/>
        <end position="165"/>
    </location>
</feature>
<sequence>MINKKQSLTLLGAVALSVSLSACSVFDWLIYKPDVPQGNYMELQQVEKLRVEMTKEQAEYILGRPVLRDSFADNIWYYVYHFKSGRNASVTHKELILYFDGDLLTKVEGDYKLSDDFDTPLNEGALPTISAPVVAPLLPEQEPDAIRRDAKPLVEEERISKENDVPKGGNQNRPKGE</sequence>
<dbReference type="EMBL" id="JAKIKU010000002">
    <property type="protein sequence ID" value="MCL1044717.1"/>
    <property type="molecule type" value="Genomic_DNA"/>
</dbReference>
<keyword evidence="9" id="KW-1185">Reference proteome</keyword>
<evidence type="ECO:0000256" key="5">
    <source>
        <dbReference type="SAM" id="MobiDB-lite"/>
    </source>
</evidence>
<evidence type="ECO:0000256" key="2">
    <source>
        <dbReference type="ARBA" id="ARBA00023136"/>
    </source>
</evidence>
<keyword evidence="3 4" id="KW-0998">Cell outer membrane</keyword>
<dbReference type="RefSeq" id="WP_248954993.1">
    <property type="nucleotide sequence ID" value="NZ_JAKIKU010000002.1"/>
</dbReference>
<evidence type="ECO:0000256" key="1">
    <source>
        <dbReference type="ARBA" id="ARBA00022729"/>
    </source>
</evidence>
<keyword evidence="1 4" id="KW-0732">Signal</keyword>
<name>A0ABT0KLJ5_9GAMM</name>
<keyword evidence="2 4" id="KW-0472">Membrane</keyword>
<evidence type="ECO:0000259" key="7">
    <source>
        <dbReference type="Pfam" id="PF04355"/>
    </source>
</evidence>
<feature type="signal peptide" evidence="6">
    <location>
        <begin position="1"/>
        <end position="22"/>
    </location>
</feature>
<dbReference type="Gene3D" id="3.30.1450.10">
    <property type="match status" value="1"/>
</dbReference>
<comment type="subunit">
    <text evidence="4">Part of the Bam complex.</text>
</comment>
<comment type="similarity">
    <text evidence="4">Belongs to the BamE family.</text>
</comment>
<accession>A0ABT0KLJ5</accession>
<feature type="region of interest" description="Disordered" evidence="5">
    <location>
        <begin position="137"/>
        <end position="177"/>
    </location>
</feature>
<dbReference type="PROSITE" id="PS51257">
    <property type="entry name" value="PROKAR_LIPOPROTEIN"/>
    <property type="match status" value="1"/>
</dbReference>
<organism evidence="8 9">
    <name type="scientific">Shewanella electrodiphila</name>
    <dbReference type="NCBI Taxonomy" id="934143"/>
    <lineage>
        <taxon>Bacteria</taxon>
        <taxon>Pseudomonadati</taxon>
        <taxon>Pseudomonadota</taxon>
        <taxon>Gammaproteobacteria</taxon>
        <taxon>Alteromonadales</taxon>
        <taxon>Shewanellaceae</taxon>
        <taxon>Shewanella</taxon>
    </lineage>
</organism>